<feature type="transmembrane region" description="Helical" evidence="7">
    <location>
        <begin position="171"/>
        <end position="195"/>
    </location>
</feature>
<gene>
    <name evidence="9" type="ORF">METZ01_LOCUS152664</name>
</gene>
<accession>A0A382AE17</accession>
<evidence type="ECO:0000256" key="6">
    <source>
        <dbReference type="ARBA" id="ARBA00023136"/>
    </source>
</evidence>
<feature type="transmembrane region" description="Helical" evidence="7">
    <location>
        <begin position="106"/>
        <end position="125"/>
    </location>
</feature>
<dbReference type="Gene3D" id="1.20.1530.20">
    <property type="match status" value="1"/>
</dbReference>
<keyword evidence="3" id="KW-0813">Transport</keyword>
<organism evidence="9">
    <name type="scientific">marine metagenome</name>
    <dbReference type="NCBI Taxonomy" id="408172"/>
    <lineage>
        <taxon>unclassified sequences</taxon>
        <taxon>metagenomes</taxon>
        <taxon>ecological metagenomes</taxon>
    </lineage>
</organism>
<evidence type="ECO:0000256" key="3">
    <source>
        <dbReference type="ARBA" id="ARBA00022448"/>
    </source>
</evidence>
<reference evidence="9" key="1">
    <citation type="submission" date="2018-05" db="EMBL/GenBank/DDBJ databases">
        <authorList>
            <person name="Lanie J.A."/>
            <person name="Ng W.-L."/>
            <person name="Kazmierczak K.M."/>
            <person name="Andrzejewski T.M."/>
            <person name="Davidsen T.M."/>
            <person name="Wayne K.J."/>
            <person name="Tettelin H."/>
            <person name="Glass J.I."/>
            <person name="Rusch D."/>
            <person name="Podicherti R."/>
            <person name="Tsui H.-C.T."/>
            <person name="Winkler M.E."/>
        </authorList>
    </citation>
    <scope>NUCLEOTIDE SEQUENCE</scope>
</reference>
<comment type="similarity">
    <text evidence="2">Belongs to the monovalent cation:proton antiporter 2 (CPA2) transporter (TC 2.A.37) family.</text>
</comment>
<protein>
    <recommendedName>
        <fullName evidence="8">Cation/H+ exchanger transmembrane domain-containing protein</fullName>
    </recommendedName>
</protein>
<evidence type="ECO:0000256" key="1">
    <source>
        <dbReference type="ARBA" id="ARBA00004141"/>
    </source>
</evidence>
<keyword evidence="6 7" id="KW-0472">Membrane</keyword>
<dbReference type="Pfam" id="PF00999">
    <property type="entry name" value="Na_H_Exchanger"/>
    <property type="match status" value="1"/>
</dbReference>
<name>A0A382AE17_9ZZZZ</name>
<dbReference type="PANTHER" id="PTHR42751">
    <property type="entry name" value="SODIUM/HYDROGEN EXCHANGER FAMILY/TRKA DOMAIN PROTEIN"/>
    <property type="match status" value="1"/>
</dbReference>
<feature type="transmembrane region" description="Helical" evidence="7">
    <location>
        <begin position="73"/>
        <end position="94"/>
    </location>
</feature>
<feature type="non-terminal residue" evidence="9">
    <location>
        <position position="251"/>
    </location>
</feature>
<proteinExistence type="inferred from homology"/>
<dbReference type="PANTHER" id="PTHR42751:SF3">
    <property type="entry name" value="SODIUM_GLUTAMATE SYMPORTER"/>
    <property type="match status" value="1"/>
</dbReference>
<dbReference type="InterPro" id="IPR038770">
    <property type="entry name" value="Na+/solute_symporter_sf"/>
</dbReference>
<evidence type="ECO:0000256" key="7">
    <source>
        <dbReference type="SAM" id="Phobius"/>
    </source>
</evidence>
<dbReference type="EMBL" id="UINC01025011">
    <property type="protein sequence ID" value="SVA99810.1"/>
    <property type="molecule type" value="Genomic_DNA"/>
</dbReference>
<dbReference type="AlphaFoldDB" id="A0A382AE17"/>
<evidence type="ECO:0000256" key="5">
    <source>
        <dbReference type="ARBA" id="ARBA00022989"/>
    </source>
</evidence>
<comment type="subcellular location">
    <subcellularLocation>
        <location evidence="1">Membrane</location>
        <topology evidence="1">Multi-pass membrane protein</topology>
    </subcellularLocation>
</comment>
<dbReference type="GO" id="GO:0016020">
    <property type="term" value="C:membrane"/>
    <property type="evidence" value="ECO:0007669"/>
    <property type="project" value="UniProtKB-SubCell"/>
</dbReference>
<keyword evidence="4 7" id="KW-0812">Transmembrane</keyword>
<dbReference type="InterPro" id="IPR006153">
    <property type="entry name" value="Cation/H_exchanger_TM"/>
</dbReference>
<evidence type="ECO:0000256" key="4">
    <source>
        <dbReference type="ARBA" id="ARBA00022692"/>
    </source>
</evidence>
<sequence>MVAAAVALILFRLIRQPPILGYLLAGVLVGPFALQGRFVQDTETVSLVAEVGLVVLLFAIGVEFGWERIRKVGLRVVVIGAVEITGMISLGYFLGRALGWSSTTSIYLGAALAFSSSAVLVQILRENGQLMSLRGQLVVGVLVVEDFVAVVLLAVFSGYANHGDESAVQVWPIAIKMGVFAIGALVFGTLFAPRLMDLLDYLKSRETLLIGSLGICFGVGLLAREMGLSAGAGAFLIGTVLGDTRHRDQVA</sequence>
<evidence type="ECO:0000256" key="2">
    <source>
        <dbReference type="ARBA" id="ARBA00005551"/>
    </source>
</evidence>
<feature type="transmembrane region" description="Helical" evidence="7">
    <location>
        <begin position="137"/>
        <end position="159"/>
    </location>
</feature>
<evidence type="ECO:0000259" key="8">
    <source>
        <dbReference type="Pfam" id="PF00999"/>
    </source>
</evidence>
<evidence type="ECO:0000313" key="9">
    <source>
        <dbReference type="EMBL" id="SVA99810.1"/>
    </source>
</evidence>
<dbReference type="GO" id="GO:1902600">
    <property type="term" value="P:proton transmembrane transport"/>
    <property type="evidence" value="ECO:0007669"/>
    <property type="project" value="InterPro"/>
</dbReference>
<feature type="domain" description="Cation/H+ exchanger transmembrane" evidence="8">
    <location>
        <begin position="2"/>
        <end position="249"/>
    </location>
</feature>
<dbReference type="GO" id="GO:0015297">
    <property type="term" value="F:antiporter activity"/>
    <property type="evidence" value="ECO:0007669"/>
    <property type="project" value="InterPro"/>
</dbReference>
<keyword evidence="5 7" id="KW-1133">Transmembrane helix</keyword>
<feature type="transmembrane region" description="Helical" evidence="7">
    <location>
        <begin position="45"/>
        <end position="66"/>
    </location>
</feature>